<sequence>DYRAGTFTMKDLPDKSWMKSERDEQGHFMIDLLGGTGRDADDVMNDGAPIDGDDRSSDSTDKNIKGDSVKGDDGDDGDSSAPDPDAFYLQTRTEFYEIGSDDETLTTEEVMGPERHLMDADTHSDLVLALEQPASDMKDTLRGPRKRLIEVIQFKIEDGWDFSKRAVIRDFLNKIDNDKPDDIFFAPPCKHWCSWQHVNEKISEERAKVRSNVHDPWQRHAIPETHETAASTNKEFIQHMTLARACADDQVILRGKLAQQARNYPRPMARGMAYLIADQGMDIDAIEYTDMKQELMRQFNASTIRAVKRAHVSLGHPSNAARAVAMQHAGAPAEWIQCARLFQCEICLGRQRPRAVRVAVLPRAKRFNEVVCTDVHCITWKKKARKILASIDEFTRYEVDYQISKETFLNETKLWEKLWISRAGKPEPMRMDMGGSHTAKRTRDWMSKHGIKLDLTPKGAHHRLGPMERSHAAPSATALVDPKSEVPEMMIWRTTAATALIEAKCSRAARSALLAHSRPARRNYEVGEWVYFWLSEHTQGMEKCHWYGPALAVAVEAKINEDNAMHTSATHGRAIYPCSLEQLRPELPGEAREREGRSEDPDSPLSTIEKFRRVLRRTKGTCNYRDLAEEGRLPQYDDNMDDMGEQQQPSAQAPMEVDETDGPTGAAAAAAPGDPHPTTALQRPAPARLAALRGGLAGSTSRRWHVEEAEKLDGIPLAKALACHGLTPEEKDQFYAAKLEALEAFNRNDGWEPINEDGQKVANARVLYQGFKHRDVAEGQLDRLFSADVKSAFLQAEDAGARGLKLRASPTKKIREMLSHQIGLQPGQLLKMIKPCFGDPRSPRLWRYRSDEVAEVIGLRNHKLEDYLMLSLRPARVVDDDPLDARSFEGQTYAVDGLIGRHVDDFIGRGKGATNEQDLYAKLEGATLKFEKYLHAVKPNIVEKHRRADPLSVLSPKEPTNFRTLTGQLQWRAAQGRTPCKDLLDANNANADVGLYFGFDKAWSNLRVGNYTDASWASRHDCNLQGSYAISIGPADELNAGTPAPVVAMERGSLSAEAQAAALGAESLMLVKVYLAWSLRPDLELEEVMTYLGESPFITDAKCLYDASRSATAGLGITEKRTAIE</sequence>
<feature type="compositionally biased region" description="Low complexity" evidence="1">
    <location>
        <begin position="662"/>
        <end position="681"/>
    </location>
</feature>
<organism evidence="3 4">
    <name type="scientific">Prorocentrum cordatum</name>
    <dbReference type="NCBI Taxonomy" id="2364126"/>
    <lineage>
        <taxon>Eukaryota</taxon>
        <taxon>Sar</taxon>
        <taxon>Alveolata</taxon>
        <taxon>Dinophyceae</taxon>
        <taxon>Prorocentrales</taxon>
        <taxon>Prorocentraceae</taxon>
        <taxon>Prorocentrum</taxon>
    </lineage>
</organism>
<dbReference type="InterPro" id="IPR001584">
    <property type="entry name" value="Integrase_cat-core"/>
</dbReference>
<dbReference type="Pfam" id="PF00665">
    <property type="entry name" value="rve"/>
    <property type="match status" value="1"/>
</dbReference>
<evidence type="ECO:0000313" key="3">
    <source>
        <dbReference type="EMBL" id="CAK0788562.1"/>
    </source>
</evidence>
<dbReference type="SUPFAM" id="SSF53098">
    <property type="entry name" value="Ribonuclease H-like"/>
    <property type="match status" value="1"/>
</dbReference>
<keyword evidence="4" id="KW-1185">Reference proteome</keyword>
<feature type="region of interest" description="Disordered" evidence="1">
    <location>
        <begin position="626"/>
        <end position="681"/>
    </location>
</feature>
<dbReference type="PROSITE" id="PS50994">
    <property type="entry name" value="INTEGRASE"/>
    <property type="match status" value="1"/>
</dbReference>
<feature type="non-terminal residue" evidence="3">
    <location>
        <position position="1"/>
    </location>
</feature>
<accession>A0ABN9PBQ8</accession>
<dbReference type="Gene3D" id="3.30.420.10">
    <property type="entry name" value="Ribonuclease H-like superfamily/Ribonuclease H"/>
    <property type="match status" value="1"/>
</dbReference>
<dbReference type="Proteomes" id="UP001189429">
    <property type="component" value="Unassembled WGS sequence"/>
</dbReference>
<dbReference type="InterPro" id="IPR036397">
    <property type="entry name" value="RNaseH_sf"/>
</dbReference>
<dbReference type="EMBL" id="CAUYUJ010000081">
    <property type="protein sequence ID" value="CAK0788562.1"/>
    <property type="molecule type" value="Genomic_DNA"/>
</dbReference>
<proteinExistence type="predicted"/>
<gene>
    <name evidence="3" type="ORF">PCOR1329_LOCUS419</name>
</gene>
<reference evidence="3" key="1">
    <citation type="submission" date="2023-10" db="EMBL/GenBank/DDBJ databases">
        <authorList>
            <person name="Chen Y."/>
            <person name="Shah S."/>
            <person name="Dougan E. K."/>
            <person name="Thang M."/>
            <person name="Chan C."/>
        </authorList>
    </citation>
    <scope>NUCLEOTIDE SEQUENCE [LARGE SCALE GENOMIC DNA]</scope>
</reference>
<protein>
    <recommendedName>
        <fullName evidence="2">Integrase catalytic domain-containing protein</fullName>
    </recommendedName>
</protein>
<feature type="compositionally biased region" description="Basic and acidic residues" evidence="1">
    <location>
        <begin position="589"/>
        <end position="600"/>
    </location>
</feature>
<feature type="non-terminal residue" evidence="3">
    <location>
        <position position="1125"/>
    </location>
</feature>
<feature type="region of interest" description="Disordered" evidence="1">
    <location>
        <begin position="589"/>
        <end position="611"/>
    </location>
</feature>
<dbReference type="InterPro" id="IPR012337">
    <property type="entry name" value="RNaseH-like_sf"/>
</dbReference>
<evidence type="ECO:0000256" key="1">
    <source>
        <dbReference type="SAM" id="MobiDB-lite"/>
    </source>
</evidence>
<feature type="compositionally biased region" description="Basic and acidic residues" evidence="1">
    <location>
        <begin position="52"/>
        <end position="72"/>
    </location>
</feature>
<evidence type="ECO:0000259" key="2">
    <source>
        <dbReference type="PROSITE" id="PS50994"/>
    </source>
</evidence>
<feature type="domain" description="Integrase catalytic" evidence="2">
    <location>
        <begin position="358"/>
        <end position="471"/>
    </location>
</feature>
<evidence type="ECO:0000313" key="4">
    <source>
        <dbReference type="Proteomes" id="UP001189429"/>
    </source>
</evidence>
<feature type="region of interest" description="Disordered" evidence="1">
    <location>
        <begin position="28"/>
        <end position="86"/>
    </location>
</feature>
<name>A0ABN9PBQ8_9DINO</name>
<comment type="caution">
    <text evidence="3">The sequence shown here is derived from an EMBL/GenBank/DDBJ whole genome shotgun (WGS) entry which is preliminary data.</text>
</comment>